<protein>
    <recommendedName>
        <fullName evidence="4">Autotransporter domain-containing protein</fullName>
    </recommendedName>
</protein>
<proteinExistence type="predicted"/>
<feature type="chain" id="PRO_5016281540" description="Autotransporter domain-containing protein" evidence="1">
    <location>
        <begin position="30"/>
        <end position="223"/>
    </location>
</feature>
<accession>A0A316C0B4</accession>
<evidence type="ECO:0000313" key="3">
    <source>
        <dbReference type="Proteomes" id="UP000245396"/>
    </source>
</evidence>
<name>A0A316C0B4_PSESE</name>
<dbReference type="AlphaFoldDB" id="A0A316C0B4"/>
<gene>
    <name evidence="2" type="ORF">C7441_111158</name>
</gene>
<dbReference type="Proteomes" id="UP000245396">
    <property type="component" value="Unassembled WGS sequence"/>
</dbReference>
<reference evidence="2 3" key="1">
    <citation type="submission" date="2018-05" db="EMBL/GenBank/DDBJ databases">
        <title>Genomic Encyclopedia of Type Strains, Phase IV (KMG-IV): sequencing the most valuable type-strain genomes for metagenomic binning, comparative biology and taxonomic classification.</title>
        <authorList>
            <person name="Goeker M."/>
        </authorList>
    </citation>
    <scope>NUCLEOTIDE SEQUENCE [LARGE SCALE GENOMIC DNA]</scope>
    <source>
        <strain evidence="2 3">DSM 6986</strain>
    </source>
</reference>
<evidence type="ECO:0000256" key="1">
    <source>
        <dbReference type="SAM" id="SignalP"/>
    </source>
</evidence>
<feature type="signal peptide" evidence="1">
    <location>
        <begin position="1"/>
        <end position="29"/>
    </location>
</feature>
<keyword evidence="1" id="KW-0732">Signal</keyword>
<dbReference type="OrthoDB" id="8419748at2"/>
<evidence type="ECO:0008006" key="4">
    <source>
        <dbReference type="Google" id="ProtNLM"/>
    </source>
</evidence>
<dbReference type="EMBL" id="QGGG01000011">
    <property type="protein sequence ID" value="PWJ81037.1"/>
    <property type="molecule type" value="Genomic_DNA"/>
</dbReference>
<keyword evidence="3" id="KW-1185">Reference proteome</keyword>
<sequence>MTERRFRGPICALLLALAAALPTATMARATEKPLIWTPMQTSATSYAMRMGSRLPTDLEASAGAELSFAGRQAGRAPQRVANPVRFWGSVQLPASRAKTRSARLDMNLNAVTGNRSVALSRSRSLDLTPDISAQIEDLYSVDYDRGAARHVGARASSTLRLRAHSTSTSLFARGARSSRDQEWQASVGVEQKISGNLNLSAGIDNLAAPSPTGSIRAGYAHRW</sequence>
<organism evidence="2 3">
    <name type="scientific">Pseudaminobacter salicylatoxidans</name>
    <dbReference type="NCBI Taxonomy" id="93369"/>
    <lineage>
        <taxon>Bacteria</taxon>
        <taxon>Pseudomonadati</taxon>
        <taxon>Pseudomonadota</taxon>
        <taxon>Alphaproteobacteria</taxon>
        <taxon>Hyphomicrobiales</taxon>
        <taxon>Phyllobacteriaceae</taxon>
        <taxon>Pseudaminobacter</taxon>
    </lineage>
</organism>
<evidence type="ECO:0000313" key="2">
    <source>
        <dbReference type="EMBL" id="PWJ81037.1"/>
    </source>
</evidence>
<dbReference type="RefSeq" id="WP_146201505.1">
    <property type="nucleotide sequence ID" value="NZ_QGGG01000011.1"/>
</dbReference>
<comment type="caution">
    <text evidence="2">The sequence shown here is derived from an EMBL/GenBank/DDBJ whole genome shotgun (WGS) entry which is preliminary data.</text>
</comment>